<dbReference type="WBParaSite" id="Hba_01633">
    <property type="protein sequence ID" value="Hba_01633"/>
    <property type="gene ID" value="Hba_01633"/>
</dbReference>
<name>A0A1I7WAB8_HETBA</name>
<dbReference type="Proteomes" id="UP000095283">
    <property type="component" value="Unplaced"/>
</dbReference>
<proteinExistence type="predicted"/>
<evidence type="ECO:0000313" key="2">
    <source>
        <dbReference type="WBParaSite" id="Hba_01633"/>
    </source>
</evidence>
<dbReference type="AlphaFoldDB" id="A0A1I7WAB8"/>
<sequence>MAAELLIHEPQITEEEVQRLADEPIQEWRFWHQKFDRFSFSPRSIGNGDTYVSAAKTMFDTFAFVYIYIYIICLCL</sequence>
<organism evidence="1 2">
    <name type="scientific">Heterorhabditis bacteriophora</name>
    <name type="common">Entomopathogenic nematode worm</name>
    <dbReference type="NCBI Taxonomy" id="37862"/>
    <lineage>
        <taxon>Eukaryota</taxon>
        <taxon>Metazoa</taxon>
        <taxon>Ecdysozoa</taxon>
        <taxon>Nematoda</taxon>
        <taxon>Chromadorea</taxon>
        <taxon>Rhabditida</taxon>
        <taxon>Rhabditina</taxon>
        <taxon>Rhabditomorpha</taxon>
        <taxon>Strongyloidea</taxon>
        <taxon>Heterorhabditidae</taxon>
        <taxon>Heterorhabditis</taxon>
    </lineage>
</organism>
<evidence type="ECO:0000313" key="1">
    <source>
        <dbReference type="Proteomes" id="UP000095283"/>
    </source>
</evidence>
<protein>
    <submittedName>
        <fullName evidence="2">Ion_trans_2 domain-containing protein</fullName>
    </submittedName>
</protein>
<reference evidence="2" key="1">
    <citation type="submission" date="2016-11" db="UniProtKB">
        <authorList>
            <consortium name="WormBaseParasite"/>
        </authorList>
    </citation>
    <scope>IDENTIFICATION</scope>
</reference>
<keyword evidence="1" id="KW-1185">Reference proteome</keyword>
<accession>A0A1I7WAB8</accession>